<dbReference type="GO" id="GO:0046475">
    <property type="term" value="P:glycerophospholipid catabolic process"/>
    <property type="evidence" value="ECO:0007669"/>
    <property type="project" value="TreeGrafter"/>
</dbReference>
<keyword evidence="2" id="KW-0812">Transmembrane</keyword>
<feature type="transmembrane region" description="Helical" evidence="2">
    <location>
        <begin position="264"/>
        <end position="285"/>
    </location>
</feature>
<gene>
    <name evidence="3" type="ORF">F2A38_15175</name>
</gene>
<feature type="region of interest" description="Disordered" evidence="1">
    <location>
        <begin position="874"/>
        <end position="904"/>
    </location>
</feature>
<evidence type="ECO:0000256" key="1">
    <source>
        <dbReference type="SAM" id="MobiDB-lite"/>
    </source>
</evidence>
<dbReference type="SUPFAM" id="SSF52151">
    <property type="entry name" value="FabD/lysophospholipase-like"/>
    <property type="match status" value="1"/>
</dbReference>
<dbReference type="Gene3D" id="3.40.1090.10">
    <property type="entry name" value="Cytosolic phospholipase A2 catalytic domain"/>
    <property type="match status" value="2"/>
</dbReference>
<dbReference type="GO" id="GO:0004623">
    <property type="term" value="F:phospholipase A2 activity"/>
    <property type="evidence" value="ECO:0007669"/>
    <property type="project" value="TreeGrafter"/>
</dbReference>
<evidence type="ECO:0000313" key="4">
    <source>
        <dbReference type="Proteomes" id="UP000323924"/>
    </source>
</evidence>
<accession>A0AB34C8C2</accession>
<dbReference type="GO" id="GO:0005829">
    <property type="term" value="C:cytosol"/>
    <property type="evidence" value="ECO:0007669"/>
    <property type="project" value="TreeGrafter"/>
</dbReference>
<proteinExistence type="predicted"/>
<reference evidence="3 4" key="1">
    <citation type="submission" date="2019-09" db="EMBL/GenBank/DDBJ databases">
        <authorList>
            <person name="Vacheron J."/>
            <person name="Dubost A."/>
            <person name="Prigent-Combaret C."/>
            <person name="Muller D."/>
        </authorList>
    </citation>
    <scope>NUCLEOTIDE SEQUENCE [LARGE SCALE GENOMIC DNA]</scope>
    <source>
        <strain evidence="3 4">JV497</strain>
    </source>
</reference>
<feature type="transmembrane region" description="Helical" evidence="2">
    <location>
        <begin position="346"/>
        <end position="364"/>
    </location>
</feature>
<dbReference type="PANTHER" id="PTHR10728:SF40">
    <property type="entry name" value="PATATIN FAMILY PROTEIN"/>
    <property type="match status" value="1"/>
</dbReference>
<dbReference type="PANTHER" id="PTHR10728">
    <property type="entry name" value="CYTOSOLIC PHOSPHOLIPASE A2"/>
    <property type="match status" value="1"/>
</dbReference>
<sequence>MDSTQHYEGERKRIENRRTALGLKYLAAPAGQPPRIWGLALSGGGIRSATFCLGVLQAMARANAPEQANPRPSKTPQDNLTTTLLPRFDYLCTVSGGGYIGSFFSSLFIPNRLRREQAQERAEASHLSPAQQAARTAAVNAYQVLHYEPPGRISTHTDYANASDKDIGKGPTAWLRENGRYLTPTGSGDALYALAITWRNWLSLHFVIGMPIVLILSLLMLLQVKYLPNLFLLPGAVFILGLLPCCLAYWLVLPKNSLSNPPALSNLAAVACTVMVLVFIGIWALLQQPDDRPNVRYLFLGFAAIALLGIAYAWLLIWRLKYRTRKANDEDGIFTVRNYRVEVTRVLSQIIMALGVLLFAAFLVSLSEAIYLHLQSLTQGTVGILPVLIWLVRRLALLRDEKSLPDWLRLLPLEVMSLVGGLLLLAAVCLAWMLFVIWVTADGSIRLQEDGYVLRLAVLAGVAAALTWVSSRFVGFLNTSSLQSYYSARLVRAYMGATNGKRFDGTPEQRRKHMSVAEPLSNDDISVEHYYGTPNAGPLHLINVTMNLTVDPAEQLVQRDRKGKPLCLAPGSVKGEGAFILDGKVYQRDLENIPASEIAYPLTIGQWIGVSGAAFTTGLGRATSLGMSLLLGLANVRLGNWWPSRFIDAKPEKPRQSLGLKLSRWLPTQTYLFYELTAHFHGHRRAYQYLSDGGHFENTAAYELLRQERQVELIVMCDCGCDPDYRFDDLSNLIRLARIDHGLEIREDAEIIGDDVLGKVFGRMEDFKIAPSPADPHCALLLNVYACTEPDTLVSRILVLKPRLIPSVSPDVQNYALINTSFPNQPTVDQFFDEAQFESYRQLGLSIGQQVFGKGVNGDAIAQALWRYLRDHPVGSAHEDDQPKPPRPSRNGQRRPSADRHPRA</sequence>
<evidence type="ECO:0008006" key="5">
    <source>
        <dbReference type="Google" id="ProtNLM"/>
    </source>
</evidence>
<feature type="transmembrane region" description="Helical" evidence="2">
    <location>
        <begin position="201"/>
        <end position="224"/>
    </location>
</feature>
<comment type="caution">
    <text evidence="3">The sequence shown here is derived from an EMBL/GenBank/DDBJ whole genome shotgun (WGS) entry which is preliminary data.</text>
</comment>
<feature type="transmembrane region" description="Helical" evidence="2">
    <location>
        <begin position="297"/>
        <end position="318"/>
    </location>
</feature>
<feature type="transmembrane region" description="Helical" evidence="2">
    <location>
        <begin position="452"/>
        <end position="469"/>
    </location>
</feature>
<feature type="compositionally biased region" description="Basic and acidic residues" evidence="1">
    <location>
        <begin position="874"/>
        <end position="884"/>
    </location>
</feature>
<keyword evidence="2" id="KW-0472">Membrane</keyword>
<organism evidence="3 4">
    <name type="scientific">Pseudomonas chlororaphis</name>
    <dbReference type="NCBI Taxonomy" id="587753"/>
    <lineage>
        <taxon>Bacteria</taxon>
        <taxon>Pseudomonadati</taxon>
        <taxon>Pseudomonadota</taxon>
        <taxon>Gammaproteobacteria</taxon>
        <taxon>Pseudomonadales</taxon>
        <taxon>Pseudomonadaceae</taxon>
        <taxon>Pseudomonas</taxon>
    </lineage>
</organism>
<dbReference type="EMBL" id="VWPC01000012">
    <property type="protein sequence ID" value="KAA5841879.1"/>
    <property type="molecule type" value="Genomic_DNA"/>
</dbReference>
<keyword evidence="2" id="KW-1133">Transmembrane helix</keyword>
<dbReference type="InterPro" id="IPR016035">
    <property type="entry name" value="Acyl_Trfase/lysoPLipase"/>
</dbReference>
<dbReference type="RefSeq" id="WP_150051374.1">
    <property type="nucleotide sequence ID" value="NZ_VWPC01000012.1"/>
</dbReference>
<evidence type="ECO:0000256" key="2">
    <source>
        <dbReference type="SAM" id="Phobius"/>
    </source>
</evidence>
<protein>
    <recommendedName>
        <fullName evidence="5">PNPLA domain-containing protein</fullName>
    </recommendedName>
</protein>
<dbReference type="Proteomes" id="UP000323924">
    <property type="component" value="Unassembled WGS sequence"/>
</dbReference>
<feature type="transmembrane region" description="Helical" evidence="2">
    <location>
        <begin position="230"/>
        <end position="252"/>
    </location>
</feature>
<evidence type="ECO:0000313" key="3">
    <source>
        <dbReference type="EMBL" id="KAA5841879.1"/>
    </source>
</evidence>
<name>A0AB34C8C2_9PSED</name>
<dbReference type="AlphaFoldDB" id="A0AB34C8C2"/>
<feature type="transmembrane region" description="Helical" evidence="2">
    <location>
        <begin position="413"/>
        <end position="440"/>
    </location>
</feature>